<feature type="compositionally biased region" description="Low complexity" evidence="1">
    <location>
        <begin position="643"/>
        <end position="655"/>
    </location>
</feature>
<proteinExistence type="predicted"/>
<feature type="transmembrane region" description="Helical" evidence="2">
    <location>
        <begin position="466"/>
        <end position="484"/>
    </location>
</feature>
<dbReference type="AlphaFoldDB" id="A0A2T0A4L5"/>
<comment type="caution">
    <text evidence="3">The sequence shown here is derived from an EMBL/GenBank/DDBJ whole genome shotgun (WGS) entry which is preliminary data.</text>
</comment>
<keyword evidence="2" id="KW-0472">Membrane</keyword>
<feature type="region of interest" description="Disordered" evidence="1">
    <location>
        <begin position="285"/>
        <end position="305"/>
    </location>
</feature>
<feature type="region of interest" description="Disordered" evidence="1">
    <location>
        <begin position="26"/>
        <end position="45"/>
    </location>
</feature>
<keyword evidence="2" id="KW-0812">Transmembrane</keyword>
<dbReference type="OrthoDB" id="2529648at2759"/>
<name>A0A2T0A4L5_RHOTO</name>
<feature type="transmembrane region" description="Helical" evidence="2">
    <location>
        <begin position="685"/>
        <end position="712"/>
    </location>
</feature>
<sequence length="865" mass="92795">MPGTSGLVHTTSLSGRKSARLSMAVRKEDWRAQSGPGSCQRRQRADLWRSRQESGVLQTLLYPPTLAPDSLVMCSSRYARFLLRLSTAPIRLVLRAVTTVWMGDGAVLAGGRMCESVRARREGCWRETRRGIRGPQGHLLSLTGSSSSESSSDGGEVHRSVAIAAETFYDQASDIHRQIDALSSDLEHIRALSSRLLVLHPNDLATPTLALDLRDDLLRAAEDLKGIDEDTFELWKETESVGKAVRRGEYRFENVRDQLGEAEERDEEVQGLARRFARRVKEIKREARGEKSDRREARERKEPEKLGDYLEPGAYSFPHLLTKDTVHASRWVVTNPFTILARLTDDLKTFKVPQLLSAGESPSTFAASHTPPPMYPVSSSSHLANPSPALAFLPSPFPNSPNPAGTSSRTRPMPTWKQAILASPAAKASLTRRPWSRRLYDEVARDMDEGWREVRVSTGRGHKERWIIFAIFALIPFLVVANIIESLILSARSHASTSSTGSTSQQHDSGYSFSTVAPTMMAGEVKRGFMATSADGQLREQRGRRRSAVNHFCVRGRQLAVFPPLKPLSGGLSGAFVSSAFSPSSNPHLSLPPPPAPPLSLVTPLTGMAQRESDIIDPFAARGTNKVPPGTFDTDFLTASPRAGAGTATASSAAGISNPRSAPLLSRTSVRTGTSGKSAGATPWYLSWAGIIGLVLGLLLALGLGVGLGVGLGTKHNNSEKAVQADGANSGSTVTSYSTLSSVITAEPSTTVVGVTVSNNQTGGIATETQTIGGSTVIVQVPGAATRTATPVVTVSRTLAPSTRIETVFATTFASTQTITTTVQGGAAATVTQVLTLTRTVTAEVQGARAKRERRAAKRSALKAE</sequence>
<gene>
    <name evidence="3" type="ORF">AAT19DRAFT_16800</name>
</gene>
<evidence type="ECO:0000313" key="3">
    <source>
        <dbReference type="EMBL" id="PRQ72876.1"/>
    </source>
</evidence>
<dbReference type="EMBL" id="LCTV02000009">
    <property type="protein sequence ID" value="PRQ72876.1"/>
    <property type="molecule type" value="Genomic_DNA"/>
</dbReference>
<feature type="region of interest" description="Disordered" evidence="1">
    <location>
        <begin position="135"/>
        <end position="156"/>
    </location>
</feature>
<accession>A0A2T0A4L5</accession>
<evidence type="ECO:0000256" key="1">
    <source>
        <dbReference type="SAM" id="MobiDB-lite"/>
    </source>
</evidence>
<keyword evidence="2" id="KW-1133">Transmembrane helix</keyword>
<feature type="region of interest" description="Disordered" evidence="1">
    <location>
        <begin position="643"/>
        <end position="676"/>
    </location>
</feature>
<evidence type="ECO:0000256" key="2">
    <source>
        <dbReference type="SAM" id="Phobius"/>
    </source>
</evidence>
<evidence type="ECO:0000313" key="4">
    <source>
        <dbReference type="Proteomes" id="UP000239560"/>
    </source>
</evidence>
<reference evidence="3 4" key="1">
    <citation type="journal article" date="2018" name="Elife">
        <title>Functional genomics of lipid metabolism in the oleaginous yeast Rhodosporidium toruloides.</title>
        <authorList>
            <person name="Coradetti S.T."/>
            <person name="Pinel D."/>
            <person name="Geiselman G."/>
            <person name="Ito M."/>
            <person name="Mondo S."/>
            <person name="Reilly M.C."/>
            <person name="Cheng Y.F."/>
            <person name="Bauer S."/>
            <person name="Grigoriev I."/>
            <person name="Gladden J.M."/>
            <person name="Simmons B.A."/>
            <person name="Brem R."/>
            <person name="Arkin A.P."/>
            <person name="Skerker J.M."/>
        </authorList>
    </citation>
    <scope>NUCLEOTIDE SEQUENCE [LARGE SCALE GENOMIC DNA]</scope>
    <source>
        <strain evidence="3 4">NBRC 0880</strain>
    </source>
</reference>
<feature type="compositionally biased region" description="Low complexity" evidence="1">
    <location>
        <begin position="139"/>
        <end position="154"/>
    </location>
</feature>
<protein>
    <submittedName>
        <fullName evidence="3">Proteophosphoglycan ppg4</fullName>
    </submittedName>
</protein>
<dbReference type="Proteomes" id="UP000239560">
    <property type="component" value="Unassembled WGS sequence"/>
</dbReference>
<organism evidence="3 4">
    <name type="scientific">Rhodotorula toruloides</name>
    <name type="common">Yeast</name>
    <name type="synonym">Rhodosporidium toruloides</name>
    <dbReference type="NCBI Taxonomy" id="5286"/>
    <lineage>
        <taxon>Eukaryota</taxon>
        <taxon>Fungi</taxon>
        <taxon>Dikarya</taxon>
        <taxon>Basidiomycota</taxon>
        <taxon>Pucciniomycotina</taxon>
        <taxon>Microbotryomycetes</taxon>
        <taxon>Sporidiobolales</taxon>
        <taxon>Sporidiobolaceae</taxon>
        <taxon>Rhodotorula</taxon>
    </lineage>
</organism>
<feature type="compositionally biased region" description="Polar residues" evidence="1">
    <location>
        <begin position="666"/>
        <end position="676"/>
    </location>
</feature>